<evidence type="ECO:0000313" key="2">
    <source>
        <dbReference type="Proteomes" id="UP001489719"/>
    </source>
</evidence>
<accession>A0ACC3TJD0</accession>
<dbReference type="EMBL" id="MU970103">
    <property type="protein sequence ID" value="KAK9321257.1"/>
    <property type="molecule type" value="Genomic_DNA"/>
</dbReference>
<name>A0ACC3TJD0_9ASCO</name>
<evidence type="ECO:0000313" key="1">
    <source>
        <dbReference type="EMBL" id="KAK9321257.1"/>
    </source>
</evidence>
<organism evidence="1 2">
    <name type="scientific">Lipomyces orientalis</name>
    <dbReference type="NCBI Taxonomy" id="1233043"/>
    <lineage>
        <taxon>Eukaryota</taxon>
        <taxon>Fungi</taxon>
        <taxon>Dikarya</taxon>
        <taxon>Ascomycota</taxon>
        <taxon>Saccharomycotina</taxon>
        <taxon>Lipomycetes</taxon>
        <taxon>Lipomycetales</taxon>
        <taxon>Lipomycetaceae</taxon>
        <taxon>Lipomyces</taxon>
    </lineage>
</organism>
<sequence length="60" mass="6929">MTVDPSTVANEFDENYEKAWFNGRLWKIGDADAHGLRCHGKWSLFPSWYLLIMGIIVSIQ</sequence>
<comment type="caution">
    <text evidence="1">The sequence shown here is derived from an EMBL/GenBank/DDBJ whole genome shotgun (WGS) entry which is preliminary data.</text>
</comment>
<dbReference type="Proteomes" id="UP001489719">
    <property type="component" value="Unassembled WGS sequence"/>
</dbReference>
<proteinExistence type="predicted"/>
<reference evidence="2" key="1">
    <citation type="journal article" date="2024" name="Front. Bioeng. Biotechnol.">
        <title>Genome-scale model development and genomic sequencing of the oleaginous clade Lipomyces.</title>
        <authorList>
            <person name="Czajka J.J."/>
            <person name="Han Y."/>
            <person name="Kim J."/>
            <person name="Mondo S.J."/>
            <person name="Hofstad B.A."/>
            <person name="Robles A."/>
            <person name="Haridas S."/>
            <person name="Riley R."/>
            <person name="LaButti K."/>
            <person name="Pangilinan J."/>
            <person name="Andreopoulos W."/>
            <person name="Lipzen A."/>
            <person name="Yan J."/>
            <person name="Wang M."/>
            <person name="Ng V."/>
            <person name="Grigoriev I.V."/>
            <person name="Spatafora J.W."/>
            <person name="Magnuson J.K."/>
            <person name="Baker S.E."/>
            <person name="Pomraning K.R."/>
        </authorList>
    </citation>
    <scope>NUCLEOTIDE SEQUENCE [LARGE SCALE GENOMIC DNA]</scope>
    <source>
        <strain evidence="2">CBS 10300</strain>
    </source>
</reference>
<gene>
    <name evidence="1" type="ORF">V1517DRAFT_339971</name>
</gene>
<protein>
    <submittedName>
        <fullName evidence="1">Uncharacterized protein</fullName>
    </submittedName>
</protein>
<keyword evidence="2" id="KW-1185">Reference proteome</keyword>